<evidence type="ECO:0000313" key="2">
    <source>
        <dbReference type="EMBL" id="MQL53533.1"/>
    </source>
</evidence>
<proteinExistence type="predicted"/>
<dbReference type="PANTHER" id="PTHR11106">
    <property type="entry name" value="GANGLIOSIDE INDUCED DIFFERENTIATION ASSOCIATED PROTEIN 2-RELATED"/>
    <property type="match status" value="1"/>
</dbReference>
<dbReference type="OrthoDB" id="6194521at2"/>
<dbReference type="InterPro" id="IPR002589">
    <property type="entry name" value="Macro_dom"/>
</dbReference>
<dbReference type="RefSeq" id="WP_152947997.1">
    <property type="nucleotide sequence ID" value="NZ_WHYR01000053.1"/>
</dbReference>
<dbReference type="PANTHER" id="PTHR11106:SF27">
    <property type="entry name" value="MACRO DOMAIN-CONTAINING PROTEIN"/>
    <property type="match status" value="1"/>
</dbReference>
<dbReference type="InterPro" id="IPR043472">
    <property type="entry name" value="Macro_dom-like"/>
</dbReference>
<dbReference type="Gene3D" id="3.40.220.10">
    <property type="entry name" value="Leucine Aminopeptidase, subunit E, domain 1"/>
    <property type="match status" value="1"/>
</dbReference>
<dbReference type="AlphaFoldDB" id="A0A6N7IVE8"/>
<comment type="caution">
    <text evidence="2">The sequence shown here is derived from an EMBL/GenBank/DDBJ whole genome shotgun (WGS) entry which is preliminary data.</text>
</comment>
<reference evidence="2 3" key="1">
    <citation type="submission" date="2019-10" db="EMBL/GenBank/DDBJ databases">
        <title>Comparative genomics of sulfur disproportionating microorganisms.</title>
        <authorList>
            <person name="Ward L.M."/>
            <person name="Bertran E."/>
            <person name="Johnston D."/>
        </authorList>
    </citation>
    <scope>NUCLEOTIDE SEQUENCE [LARGE SCALE GENOMIC DNA]</scope>
    <source>
        <strain evidence="2 3">DSM 14055</strain>
    </source>
</reference>
<dbReference type="PROSITE" id="PS51154">
    <property type="entry name" value="MACRO"/>
    <property type="match status" value="1"/>
</dbReference>
<protein>
    <submittedName>
        <fullName evidence="2">O-acetyl-ADP-ribose deacetylase</fullName>
    </submittedName>
</protein>
<evidence type="ECO:0000313" key="3">
    <source>
        <dbReference type="Proteomes" id="UP000441717"/>
    </source>
</evidence>
<sequence length="184" mass="20038">MDVRIGSTLLRLMVGDITKQDTEAIVNAANSSLMGGGGVDGAIHRAGGPRILEECKKIVAQIGSLPTGRAVMTTGGNLKARFVIHTVGPVWSGGGRGEDELLRNAYYNSLSLAGDKGIRSISFPSISTGAYRFPLERAAAIALTTVRDFVQEHDFFEEIRFVLFREDDYRVYRQAWEKISGEDG</sequence>
<gene>
    <name evidence="2" type="ORF">GFC01_14940</name>
</gene>
<dbReference type="NCBIfam" id="NF001664">
    <property type="entry name" value="PRK00431.1-6"/>
    <property type="match status" value="1"/>
</dbReference>
<evidence type="ECO:0000259" key="1">
    <source>
        <dbReference type="PROSITE" id="PS51154"/>
    </source>
</evidence>
<dbReference type="SUPFAM" id="SSF52949">
    <property type="entry name" value="Macro domain-like"/>
    <property type="match status" value="1"/>
</dbReference>
<keyword evidence="3" id="KW-1185">Reference proteome</keyword>
<accession>A0A6N7IVE8</accession>
<dbReference type="Proteomes" id="UP000441717">
    <property type="component" value="Unassembled WGS sequence"/>
</dbReference>
<dbReference type="Pfam" id="PF01661">
    <property type="entry name" value="Macro"/>
    <property type="match status" value="1"/>
</dbReference>
<feature type="domain" description="Macro" evidence="1">
    <location>
        <begin position="1"/>
        <end position="180"/>
    </location>
</feature>
<name>A0A6N7IVE8_9FIRM</name>
<dbReference type="CDD" id="cd02908">
    <property type="entry name" value="Macro_OAADPr_deacetylase"/>
    <property type="match status" value="1"/>
</dbReference>
<organism evidence="2 3">
    <name type="scientific">Desulfofundulus thermobenzoicus</name>
    <dbReference type="NCBI Taxonomy" id="29376"/>
    <lineage>
        <taxon>Bacteria</taxon>
        <taxon>Bacillati</taxon>
        <taxon>Bacillota</taxon>
        <taxon>Clostridia</taxon>
        <taxon>Eubacteriales</taxon>
        <taxon>Peptococcaceae</taxon>
        <taxon>Desulfofundulus</taxon>
    </lineage>
</organism>
<dbReference type="EMBL" id="WHYR01000053">
    <property type="protein sequence ID" value="MQL53533.1"/>
    <property type="molecule type" value="Genomic_DNA"/>
</dbReference>
<dbReference type="SMART" id="SM00506">
    <property type="entry name" value="A1pp"/>
    <property type="match status" value="1"/>
</dbReference>